<dbReference type="InterPro" id="IPR018306">
    <property type="entry name" value="Phage_T5_Orf172_DNA-bd"/>
</dbReference>
<organism evidence="2 3">
    <name type="scientific">Neolewinella antarctica</name>
    <dbReference type="NCBI Taxonomy" id="442734"/>
    <lineage>
        <taxon>Bacteria</taxon>
        <taxon>Pseudomonadati</taxon>
        <taxon>Bacteroidota</taxon>
        <taxon>Saprospiria</taxon>
        <taxon>Saprospirales</taxon>
        <taxon>Lewinellaceae</taxon>
        <taxon>Neolewinella</taxon>
    </lineage>
</organism>
<evidence type="ECO:0000259" key="1">
    <source>
        <dbReference type="SMART" id="SM00974"/>
    </source>
</evidence>
<name>A0ABX0XFG4_9BACT</name>
<evidence type="ECO:0000313" key="2">
    <source>
        <dbReference type="EMBL" id="NJC28059.1"/>
    </source>
</evidence>
<dbReference type="SMART" id="SM00974">
    <property type="entry name" value="T5orf172"/>
    <property type="match status" value="1"/>
</dbReference>
<evidence type="ECO:0000313" key="3">
    <source>
        <dbReference type="Proteomes" id="UP000770785"/>
    </source>
</evidence>
<proteinExistence type="predicted"/>
<dbReference type="Proteomes" id="UP000770785">
    <property type="component" value="Unassembled WGS sequence"/>
</dbReference>
<dbReference type="EMBL" id="JAATJH010000008">
    <property type="protein sequence ID" value="NJC28059.1"/>
    <property type="molecule type" value="Genomic_DNA"/>
</dbReference>
<dbReference type="Pfam" id="PF10544">
    <property type="entry name" value="T5orf172"/>
    <property type="match status" value="1"/>
</dbReference>
<keyword evidence="3" id="KW-1185">Reference proteome</keyword>
<accession>A0ABX0XFG4</accession>
<reference evidence="2 3" key="1">
    <citation type="submission" date="2020-03" db="EMBL/GenBank/DDBJ databases">
        <title>Genomic Encyclopedia of Type Strains, Phase IV (KMG-IV): sequencing the most valuable type-strain genomes for metagenomic binning, comparative biology and taxonomic classification.</title>
        <authorList>
            <person name="Goeker M."/>
        </authorList>
    </citation>
    <scope>NUCLEOTIDE SEQUENCE [LARGE SCALE GENOMIC DNA]</scope>
    <source>
        <strain evidence="2 3">DSM 105096</strain>
    </source>
</reference>
<gene>
    <name evidence="2" type="ORF">GGR27_003578</name>
</gene>
<dbReference type="RefSeq" id="WP_168039733.1">
    <property type="nucleotide sequence ID" value="NZ_JAATJH010000008.1"/>
</dbReference>
<feature type="domain" description="Bacteriophage T5 Orf172 DNA-binding" evidence="1">
    <location>
        <begin position="289"/>
        <end position="383"/>
    </location>
</feature>
<sequence length="402" mass="45658">MVNKKEFTQEDEDLLAELGVEVEVKQAKKYTNKEQRIIAGFEEIQQFVEEHGRLPRHGEDLDIFERLYAVRLDQIRKQEVCRTLLADLDPQGLLAATSDTDFTVADDLDDDELLAELGVTDEPESSIKNLRHVRTQAEKKAAEEIANRTVCDDFDDFRPLFDAVQRELAAGLRETIRFHKDDGYVQTDIEEEQFLIVGGQTAYVAEVGEVLKITAGQEDARLRVVYSNGTESNILRRSLIRAMYKDETSRFITDADRGPLFSGDLADDDQQSGTVYVLRSQSDHPTIAANREVIHKIGVTGNDVKKRVANAKNDATFLLAGVEIVATYQLANINRFKLEKVIHNFLEAANLEIDIKDRFGKPVTVREWFLVPVFIVDQLIDKIKDGTIKDYYYNPESASIER</sequence>
<protein>
    <recommendedName>
        <fullName evidence="1">Bacteriophage T5 Orf172 DNA-binding domain-containing protein</fullName>
    </recommendedName>
</protein>
<comment type="caution">
    <text evidence="2">The sequence shown here is derived from an EMBL/GenBank/DDBJ whole genome shotgun (WGS) entry which is preliminary data.</text>
</comment>